<reference evidence="2" key="1">
    <citation type="submission" date="2023-09" db="EMBL/GenBank/DDBJ databases">
        <authorList>
            <person name="Li S."/>
            <person name="Li X."/>
            <person name="Zhang C."/>
            <person name="Zhao Z."/>
        </authorList>
    </citation>
    <scope>NUCLEOTIDE SEQUENCE [LARGE SCALE GENOMIC DNA]</scope>
    <source>
        <strain evidence="2">SQ345</strain>
    </source>
</reference>
<dbReference type="RefSeq" id="WP_348389535.1">
    <property type="nucleotide sequence ID" value="NZ_CP134146.1"/>
</dbReference>
<sequence>MSGREHVCAGSDFVYNYAGTLMWILNNLDAFPESMGYASPSHMGMPGKIWGVVRALEEVYGWSEDEIKGLLGDNLIQVYKANWQ</sequence>
<keyword evidence="2" id="KW-1185">Reference proteome</keyword>
<dbReference type="SUPFAM" id="SSF51556">
    <property type="entry name" value="Metallo-dependent hydrolases"/>
    <property type="match status" value="1"/>
</dbReference>
<evidence type="ECO:0000313" key="1">
    <source>
        <dbReference type="EMBL" id="WNC70396.1"/>
    </source>
</evidence>
<accession>A0ABY9TNF3</accession>
<dbReference type="Proteomes" id="UP001248581">
    <property type="component" value="Chromosome"/>
</dbReference>
<evidence type="ECO:0008006" key="3">
    <source>
        <dbReference type="Google" id="ProtNLM"/>
    </source>
</evidence>
<dbReference type="Gene3D" id="3.20.20.140">
    <property type="entry name" value="Metal-dependent hydrolases"/>
    <property type="match status" value="1"/>
</dbReference>
<dbReference type="EMBL" id="CP134146">
    <property type="protein sequence ID" value="WNC70396.1"/>
    <property type="molecule type" value="Genomic_DNA"/>
</dbReference>
<name>A0ABY9TNF3_9GAMM</name>
<protein>
    <recommendedName>
        <fullName evidence="3">Membrane dipeptidase</fullName>
    </recommendedName>
</protein>
<dbReference type="InterPro" id="IPR032466">
    <property type="entry name" value="Metal_Hydrolase"/>
</dbReference>
<proteinExistence type="predicted"/>
<gene>
    <name evidence="1" type="ORF">RI845_10800</name>
</gene>
<evidence type="ECO:0000313" key="2">
    <source>
        <dbReference type="Proteomes" id="UP001248581"/>
    </source>
</evidence>
<organism evidence="1 2">
    <name type="scientific">Thalassotalea nanhaiensis</name>
    <dbReference type="NCBI Taxonomy" id="3065648"/>
    <lineage>
        <taxon>Bacteria</taxon>
        <taxon>Pseudomonadati</taxon>
        <taxon>Pseudomonadota</taxon>
        <taxon>Gammaproteobacteria</taxon>
        <taxon>Alteromonadales</taxon>
        <taxon>Colwelliaceae</taxon>
        <taxon>Thalassotalea</taxon>
    </lineage>
</organism>